<name>A0A1Q8QDM7_9FIRM</name>
<dbReference type="AlphaFoldDB" id="A0A1Q8QDM7"/>
<evidence type="ECO:0000256" key="1">
    <source>
        <dbReference type="ARBA" id="ARBA00038248"/>
    </source>
</evidence>
<dbReference type="Gene3D" id="1.20.120.330">
    <property type="entry name" value="Nucleotidyltransferases domain 2"/>
    <property type="match status" value="1"/>
</dbReference>
<dbReference type="Proteomes" id="UP000186102">
    <property type="component" value="Unassembled WGS sequence"/>
</dbReference>
<reference evidence="3 4" key="1">
    <citation type="submission" date="2016-09" db="EMBL/GenBank/DDBJ databases">
        <title>Complete genome of Desulfosporosinus sp. OL.</title>
        <authorList>
            <person name="Mardanov A."/>
            <person name="Beletsky A."/>
            <person name="Panova A."/>
            <person name="Karnachuk O."/>
            <person name="Ravin N."/>
        </authorList>
    </citation>
    <scope>NUCLEOTIDE SEQUENCE [LARGE SCALE GENOMIC DNA]</scope>
    <source>
        <strain evidence="3 4">OL</strain>
    </source>
</reference>
<dbReference type="Pfam" id="PF05168">
    <property type="entry name" value="HEPN"/>
    <property type="match status" value="1"/>
</dbReference>
<dbReference type="PANTHER" id="PTHR36565">
    <property type="entry name" value="UPF0332 PROTEIN TM_1000"/>
    <property type="match status" value="1"/>
</dbReference>
<dbReference type="STRING" id="1888891.DSOL_5314"/>
<accession>A0A1Q8QDM7</accession>
<feature type="domain" description="HEPN" evidence="2">
    <location>
        <begin position="11"/>
        <end position="124"/>
    </location>
</feature>
<dbReference type="RefSeq" id="WP_075367527.1">
    <property type="nucleotide sequence ID" value="NZ_MLBF01000115.1"/>
</dbReference>
<evidence type="ECO:0000259" key="2">
    <source>
        <dbReference type="Pfam" id="PF05168"/>
    </source>
</evidence>
<protein>
    <recommendedName>
        <fullName evidence="2">HEPN domain-containing protein</fullName>
    </recommendedName>
</protein>
<keyword evidence="4" id="KW-1185">Reference proteome</keyword>
<organism evidence="3 4">
    <name type="scientific">Desulfosporosinus metallidurans</name>
    <dbReference type="NCBI Taxonomy" id="1888891"/>
    <lineage>
        <taxon>Bacteria</taxon>
        <taxon>Bacillati</taxon>
        <taxon>Bacillota</taxon>
        <taxon>Clostridia</taxon>
        <taxon>Eubacteriales</taxon>
        <taxon>Desulfitobacteriaceae</taxon>
        <taxon>Desulfosporosinus</taxon>
    </lineage>
</organism>
<dbReference type="EMBL" id="MLBF01000115">
    <property type="protein sequence ID" value="OLN25443.1"/>
    <property type="molecule type" value="Genomic_DNA"/>
</dbReference>
<comment type="similarity">
    <text evidence="1">Belongs to the UPF0332 family.</text>
</comment>
<evidence type="ECO:0000313" key="3">
    <source>
        <dbReference type="EMBL" id="OLN25443.1"/>
    </source>
</evidence>
<sequence length="149" mass="17365">MPDYSKEELSRYRLQKAKEDLETAKHDFSADHFLACINRAYYSMFHTIRALLILDGMDFKKHSAVIANFRKSYIKTGVLDLTYSSMIGDASRLRGKSDYDDFIQISQEEAKSQIDNAEAFYNTIQPFIMQKAEQRELTADQTNEEELER</sequence>
<dbReference type="InterPro" id="IPR007842">
    <property type="entry name" value="HEPN_dom"/>
</dbReference>
<dbReference type="PANTHER" id="PTHR36565:SF1">
    <property type="entry name" value="UPF0332 PROTEIN TM_1000"/>
    <property type="match status" value="1"/>
</dbReference>
<proteinExistence type="inferred from homology"/>
<gene>
    <name evidence="3" type="ORF">DSOL_5314</name>
</gene>
<comment type="caution">
    <text evidence="3">The sequence shown here is derived from an EMBL/GenBank/DDBJ whole genome shotgun (WGS) entry which is preliminary data.</text>
</comment>
<evidence type="ECO:0000313" key="4">
    <source>
        <dbReference type="Proteomes" id="UP000186102"/>
    </source>
</evidence>
<dbReference type="InterPro" id="IPR052226">
    <property type="entry name" value="UPF0332_toxin"/>
</dbReference>
<dbReference type="OrthoDB" id="1684393at2"/>